<protein>
    <recommendedName>
        <fullName evidence="2">Transglycosylase SLT domain-containing protein</fullName>
    </recommendedName>
</protein>
<evidence type="ECO:0008006" key="2">
    <source>
        <dbReference type="Google" id="ProtNLM"/>
    </source>
</evidence>
<name>A0A6G1WV08_9HYPH</name>
<dbReference type="RefSeq" id="WP_153414223.1">
    <property type="nucleotide sequence ID" value="NZ_WISB01000205.1"/>
</dbReference>
<dbReference type="AlphaFoldDB" id="A0A6G1WV08"/>
<evidence type="ECO:0000313" key="1">
    <source>
        <dbReference type="EMBL" id="MQW73445.1"/>
    </source>
</evidence>
<gene>
    <name evidence="1" type="ORF">GHJ91_31440</name>
</gene>
<proteinExistence type="predicted"/>
<accession>A0A6G1WV08</accession>
<organism evidence="1">
    <name type="scientific">Sinorhizobium medicae</name>
    <dbReference type="NCBI Taxonomy" id="110321"/>
    <lineage>
        <taxon>Bacteria</taxon>
        <taxon>Pseudomonadati</taxon>
        <taxon>Pseudomonadota</taxon>
        <taxon>Alphaproteobacteria</taxon>
        <taxon>Hyphomicrobiales</taxon>
        <taxon>Rhizobiaceae</taxon>
        <taxon>Sinorhizobium/Ensifer group</taxon>
        <taxon>Sinorhizobium</taxon>
    </lineage>
</organism>
<comment type="caution">
    <text evidence="1">The sequence shown here is derived from an EMBL/GenBank/DDBJ whole genome shotgun (WGS) entry which is preliminary data.</text>
</comment>
<sequence>MSQALAAAIVAEAKELGASPYDLATVMSYETGGTFDVWQKGPTTQHGQHRGLIQMGETQRKQYGYYEGMSVEEAVKASGRYLRDRGFKPGMGLLDMYSTINAGRPGLYNRSDANNGGAPGTVKDKVEQQMEGHKAKATALLGGIVGDADEWLSQNQMNRSVEQGADLASPSQDDIKAAQYQYDQRGNPLSGANIPYNVTNPNNYAPEDREEHSVGELAKAAWNSESTTAWLFESPPETDKNPNFSLTTDRVEADLKEMGADAKTYGPWLTQAHSEDHYVSTKEAILKDVQQQRMLNEAGFTGTALRMGVAMLDPVELGADALAATVAPQFVGARRAERMYRILNAGVAGAAGGAAAGAVGWAVNPHQDGTDMLYSSVFGVGVGGVVGALSRNPSTLTEAVRFQAVADQARRYADGEIAELPGINMAGSTGAARAPEQTKFLNDEALEFVGDDEIAKSAFLGARVDLYAQMDKSPNTLTRVAAGLVNDGVGKKNGAVNGIAASEEQDRFWRTWATDYMKTYRPALDEYLSRNSKGFMDRARAERDFNSQVYDYVVDRRPGRSDRYDAAVVKMGNHQAALYKEIGEMAQNPFVREGLAGDSVAGFERWAANPHYMMRKWDNDKLVMITEEYAKGTVEQLIAGAIRKANADMEEELIRSLSKGFTRAITNRAHGLDDAAVRAMGEDDIETLMDVLTQDGGLSRADADAVLHRFKKKDDAGSDARAKHRLLLAEDFALDAPLRKDGTIDEEGLSIKDLIHRDASTNFLAYARHMSGAIALSRYRFKDPSNGDLLINGFRSDKDFDHYKQLVRRRGAELISEGKMTKEQVDKDIANLDMAYSSIRGRPVSSAENTDFGWWSRAIRKMNFTRIMNQVGFAQISEIGATVGTLGFKAAVSQVPAVRRMMGHNGETILKSGLANDLETWLGVGTERLLHRNNYQIDEITGVSEQGAGRWRDKVDRALNRMNNVTAEASGMRQANVMLERWTAASVVQKFADMAAKGGKGLSKARLADLGLEPEMAERVMKMFGEPGNFEYAKGLVTGNKVVRAHFDNWTDKPAREAFLGAVDRLTKQIIQRNDIGNLIPWMSHPAAKMLMQFRSFMVGAYTRQTLKSLHFRDAPALGAAIGTMAMAGAAYVAQTKVQSIGRDDDWAEKRLTWNKIGTASFARAGVSSVVPMLVDTAMYAGGQDAVFSHTRTTGQVSNMLFGNPTTGGIDDLVQAGRAIAGLFRADGWSQEEARAIPRILPFGNMVIPVMALNSLIGDLPEFAPRDRN</sequence>
<dbReference type="EMBL" id="WISB01000205">
    <property type="protein sequence ID" value="MQW73445.1"/>
    <property type="molecule type" value="Genomic_DNA"/>
</dbReference>
<reference evidence="1" key="1">
    <citation type="journal article" date="2013" name="Genome Biol.">
        <title>Comparative genomics of the core and accessory genomes of 48 Sinorhizobium strains comprising five genospecies.</title>
        <authorList>
            <person name="Sugawara M."/>
            <person name="Epstein B."/>
            <person name="Badgley B.D."/>
            <person name="Unno T."/>
            <person name="Xu L."/>
            <person name="Reese J."/>
            <person name="Gyaneshwar P."/>
            <person name="Denny R."/>
            <person name="Mudge J."/>
            <person name="Bharti A.K."/>
            <person name="Farmer A.D."/>
            <person name="May G.D."/>
            <person name="Woodward J.E."/>
            <person name="Medigue C."/>
            <person name="Vallenet D."/>
            <person name="Lajus A."/>
            <person name="Rouy Z."/>
            <person name="Martinez-Vaz B."/>
            <person name="Tiffin P."/>
            <person name="Young N.D."/>
            <person name="Sadowsky M.J."/>
        </authorList>
    </citation>
    <scope>NUCLEOTIDE SEQUENCE</scope>
    <source>
        <strain evidence="1">M1</strain>
    </source>
</reference>